<dbReference type="InterPro" id="IPR016035">
    <property type="entry name" value="Acyl_Trfase/lysoPLipase"/>
</dbReference>
<gene>
    <name evidence="9" type="primary">TGL5</name>
    <name evidence="9" type="ORF">OHK93_002206</name>
</gene>
<feature type="region of interest" description="Disordered" evidence="7">
    <location>
        <begin position="16"/>
        <end position="37"/>
    </location>
</feature>
<comment type="caution">
    <text evidence="9">The sequence shown here is derived from an EMBL/GenBank/DDBJ whole genome shotgun (WGS) entry which is preliminary data.</text>
</comment>
<comment type="subcellular location">
    <subcellularLocation>
        <location evidence="6">Membrane</location>
        <topology evidence="6">Single-pass membrane protein</topology>
    </subcellularLocation>
</comment>
<evidence type="ECO:0000256" key="5">
    <source>
        <dbReference type="PROSITE-ProRule" id="PRU01161"/>
    </source>
</evidence>
<accession>A0AA43QQW9</accession>
<evidence type="ECO:0000256" key="6">
    <source>
        <dbReference type="RuleBase" id="RU362055"/>
    </source>
</evidence>
<dbReference type="CDD" id="cd07230">
    <property type="entry name" value="Pat_TGL4-5_like"/>
    <property type="match status" value="1"/>
</dbReference>
<evidence type="ECO:0000313" key="9">
    <source>
        <dbReference type="EMBL" id="MDI1491001.1"/>
    </source>
</evidence>
<dbReference type="GO" id="GO:0004806">
    <property type="term" value="F:triacylglycerol lipase activity"/>
    <property type="evidence" value="ECO:0007669"/>
    <property type="project" value="InterPro"/>
</dbReference>
<sequence>MSILAFQDLLLGTAGSHDAARKNPTKRHPQQSSLSLRPKSSLANLLAFAKNPFENAGETVEDWLDGSTKEERAQKQALEDRKQLLYIKLKTATARSDWEAAATELDELEGNNAWKAVYDSADYDAPLVEARFKQLDDARISCDVGRMLFLIRTSLTRDLGDMGNLRMYKHSHIGTKDLIERYINSALETLDALLDVSAKSKCDGFETKYILEQILSTRQAFGRSALLLSGGATFGMNHVGVLKSLWEARLLPRIISGASAGSIVCAVVCTRSDEDVPHLLETFCDGDLAVFEEDGNEDSLLRKASRFLKHGALYDIAHLTRIMQGLLGDITFQEGYNRTRKILNICVSSASLYELPRLLNYITAPNVLIWSAVAASCSVPFVFTAASLLAKDPKTGQAVPWNPSPQHFIDGSVDNDIPMTRLAEMFNVNHFIVSQVNPHVVPFLMKEEGLIGRGTPHLSPDVPVGASWLDSLSQLAKEEALYRMQTLAELGIFPNLLTKTVSVLSQKYSGDITILPEINYADFPRMLSNPTPEFMHQAMICGERATWPKMSIIKNHCAIELALDDAVQRLRARVVFSPSEIESRLKSQVKRNSYTGSQKTMRRRRSSKHRPLSQHSAQEPLEGRLPSAHSDHRQPSLHTTHKAAGRITPVLRHKTSSSLGTVPLPSTANMKRSPDPLPTSKPPQDLTSSGAEGSSNITSESSSTSLNLSSPVESPSPIDEPPPKWHRSLFGSTSQPNTPSQTSSPTLTTPKAPHPALAMTPTGNKSGADSKYKRLFHNKQSSPDHPASSSMPAQQRKSGESTKIASGGSGSDSAKSEGGSMKKAWGLEIDIPNTAKGLVGRGKKKIGGD</sequence>
<feature type="compositionally biased region" description="Low complexity" evidence="7">
    <location>
        <begin position="694"/>
        <end position="713"/>
    </location>
</feature>
<feature type="domain" description="PNPLA" evidence="8">
    <location>
        <begin position="226"/>
        <end position="423"/>
    </location>
</feature>
<dbReference type="PANTHER" id="PTHR14226:SF10">
    <property type="entry name" value="TRIACYLGLYCEROL LIPASE 4-RELATED"/>
    <property type="match status" value="1"/>
</dbReference>
<feature type="compositionally biased region" description="Polar residues" evidence="7">
    <location>
        <begin position="590"/>
        <end position="599"/>
    </location>
</feature>
<feature type="active site" description="Proton acceptor" evidence="5">
    <location>
        <position position="410"/>
    </location>
</feature>
<dbReference type="InterPro" id="IPR050301">
    <property type="entry name" value="NTE"/>
</dbReference>
<dbReference type="GO" id="GO:0006641">
    <property type="term" value="P:triglyceride metabolic process"/>
    <property type="evidence" value="ECO:0007669"/>
    <property type="project" value="UniProtKB-ARBA"/>
</dbReference>
<protein>
    <recommendedName>
        <fullName evidence="6">Patatin-like phospholipase domain-containing protein</fullName>
        <ecNumber evidence="6">3.1.1.-</ecNumber>
    </recommendedName>
</protein>
<feature type="compositionally biased region" description="Polar residues" evidence="7">
    <location>
        <begin position="778"/>
        <end position="804"/>
    </location>
</feature>
<dbReference type="GO" id="GO:0016042">
    <property type="term" value="P:lipid catabolic process"/>
    <property type="evidence" value="ECO:0007669"/>
    <property type="project" value="UniProtKB-UniRule"/>
</dbReference>
<evidence type="ECO:0000256" key="1">
    <source>
        <dbReference type="ARBA" id="ARBA00002682"/>
    </source>
</evidence>
<dbReference type="EC" id="3.1.1.-" evidence="6"/>
<feature type="region of interest" description="Disordered" evidence="7">
    <location>
        <begin position="581"/>
        <end position="849"/>
    </location>
</feature>
<dbReference type="Pfam" id="PF11815">
    <property type="entry name" value="DUF3336"/>
    <property type="match status" value="1"/>
</dbReference>
<dbReference type="Proteomes" id="UP001161017">
    <property type="component" value="Unassembled WGS sequence"/>
</dbReference>
<dbReference type="AlphaFoldDB" id="A0AA43QQW9"/>
<comment type="function">
    <text evidence="6">Lipid hydrolase.</text>
</comment>
<comment type="function">
    <text evidence="1">Probable lipid hydrolase.</text>
</comment>
<evidence type="ECO:0000256" key="4">
    <source>
        <dbReference type="ARBA" id="ARBA00023098"/>
    </source>
</evidence>
<keyword evidence="3 5" id="KW-0442">Lipid degradation</keyword>
<evidence type="ECO:0000256" key="2">
    <source>
        <dbReference type="ARBA" id="ARBA00022801"/>
    </source>
</evidence>
<comment type="similarity">
    <text evidence="6">Belongs to the PLPL family.</text>
</comment>
<evidence type="ECO:0000256" key="7">
    <source>
        <dbReference type="SAM" id="MobiDB-lite"/>
    </source>
</evidence>
<feature type="active site" description="Nucleophile" evidence="5">
    <location>
        <position position="259"/>
    </location>
</feature>
<keyword evidence="2 5" id="KW-0378">Hydrolase</keyword>
<evidence type="ECO:0000313" key="10">
    <source>
        <dbReference type="Proteomes" id="UP001161017"/>
    </source>
</evidence>
<feature type="short sequence motif" description="GXSXG" evidence="5">
    <location>
        <begin position="257"/>
        <end position="261"/>
    </location>
</feature>
<comment type="caution">
    <text evidence="5">Lacks conserved residue(s) required for the propagation of feature annotation.</text>
</comment>
<feature type="compositionally biased region" description="Basic residues" evidence="7">
    <location>
        <begin position="600"/>
        <end position="612"/>
    </location>
</feature>
<organism evidence="9 10">
    <name type="scientific">Ramalina farinacea</name>
    <dbReference type="NCBI Taxonomy" id="258253"/>
    <lineage>
        <taxon>Eukaryota</taxon>
        <taxon>Fungi</taxon>
        <taxon>Dikarya</taxon>
        <taxon>Ascomycota</taxon>
        <taxon>Pezizomycotina</taxon>
        <taxon>Lecanoromycetes</taxon>
        <taxon>OSLEUM clade</taxon>
        <taxon>Lecanoromycetidae</taxon>
        <taxon>Lecanorales</taxon>
        <taxon>Lecanorineae</taxon>
        <taxon>Ramalinaceae</taxon>
        <taxon>Ramalina</taxon>
    </lineage>
</organism>
<keyword evidence="10" id="KW-1185">Reference proteome</keyword>
<name>A0AA43QQW9_9LECA</name>
<proteinExistence type="inferred from homology"/>
<feature type="compositionally biased region" description="Polar residues" evidence="7">
    <location>
        <begin position="656"/>
        <end position="670"/>
    </location>
</feature>
<reference evidence="9" key="1">
    <citation type="journal article" date="2023" name="Genome Biol. Evol.">
        <title>First Whole Genome Sequence and Flow Cytometry Genome Size Data for the Lichen-Forming Fungus Ramalina farinacea (Ascomycota).</title>
        <authorList>
            <person name="Llewellyn T."/>
            <person name="Mian S."/>
            <person name="Hill R."/>
            <person name="Leitch I.J."/>
            <person name="Gaya E."/>
        </authorList>
    </citation>
    <scope>NUCLEOTIDE SEQUENCE</scope>
    <source>
        <strain evidence="9">LIQ254RAFAR</strain>
    </source>
</reference>
<dbReference type="PANTHER" id="PTHR14226">
    <property type="entry name" value="NEUROPATHY TARGET ESTERASE/SWISS CHEESE D.MELANOGASTER"/>
    <property type="match status" value="1"/>
</dbReference>
<dbReference type="PROSITE" id="PS51635">
    <property type="entry name" value="PNPLA"/>
    <property type="match status" value="1"/>
</dbReference>
<dbReference type="Pfam" id="PF01734">
    <property type="entry name" value="Patatin"/>
    <property type="match status" value="1"/>
</dbReference>
<dbReference type="InterPro" id="IPR002641">
    <property type="entry name" value="PNPLA_dom"/>
</dbReference>
<dbReference type="GO" id="GO:0016020">
    <property type="term" value="C:membrane"/>
    <property type="evidence" value="ECO:0007669"/>
    <property type="project" value="UniProtKB-SubCell"/>
</dbReference>
<keyword evidence="4 5" id="KW-0443">Lipid metabolism</keyword>
<evidence type="ECO:0000256" key="3">
    <source>
        <dbReference type="ARBA" id="ARBA00022963"/>
    </source>
</evidence>
<dbReference type="InterPro" id="IPR021771">
    <property type="entry name" value="Triacylglycerol_lipase_N"/>
</dbReference>
<dbReference type="SUPFAM" id="SSF52151">
    <property type="entry name" value="FabD/lysophospholipase-like"/>
    <property type="match status" value="1"/>
</dbReference>
<evidence type="ECO:0000259" key="8">
    <source>
        <dbReference type="PROSITE" id="PS51635"/>
    </source>
</evidence>
<dbReference type="EMBL" id="JAPUFD010000013">
    <property type="protein sequence ID" value="MDI1491001.1"/>
    <property type="molecule type" value="Genomic_DNA"/>
</dbReference>
<dbReference type="Gene3D" id="3.40.1090.10">
    <property type="entry name" value="Cytosolic phospholipase A2 catalytic domain"/>
    <property type="match status" value="2"/>
</dbReference>
<feature type="compositionally biased region" description="Low complexity" evidence="7">
    <location>
        <begin position="732"/>
        <end position="750"/>
    </location>
</feature>